<evidence type="ECO:0000313" key="2">
    <source>
        <dbReference type="Proteomes" id="UP001176940"/>
    </source>
</evidence>
<sequence length="96" mass="11270">MYRRMLRANTVTFCGRADVVDTDRNESLDITLIRHLQYCSELIKQIVTSGEALFVLRDLKKKLSRQSQVIKQLSDISKDNMGQQHQFRYGSYLWIS</sequence>
<keyword evidence="2" id="KW-1185">Reference proteome</keyword>
<protein>
    <submittedName>
        <fullName evidence="1">Uncharacterized protein</fullName>
    </submittedName>
</protein>
<accession>A0ABN9LNX8</accession>
<gene>
    <name evidence="1" type="ORF">RIMI_LOCUS11440703</name>
</gene>
<name>A0ABN9LNX8_9NEOB</name>
<dbReference type="PANTHER" id="PTHR15829:SF2">
    <property type="entry name" value="RHO FAMILY-INTERACTING CELL POLARIZATION REGULATOR 2"/>
    <property type="match status" value="1"/>
</dbReference>
<proteinExistence type="predicted"/>
<dbReference type="PANTHER" id="PTHR15829">
    <property type="entry name" value="PROTEIN KINASE PKN/PRK1, EFFECTOR"/>
    <property type="match status" value="1"/>
</dbReference>
<evidence type="ECO:0000313" key="1">
    <source>
        <dbReference type="EMBL" id="CAJ0946790.1"/>
    </source>
</evidence>
<reference evidence="1" key="1">
    <citation type="submission" date="2023-07" db="EMBL/GenBank/DDBJ databases">
        <authorList>
            <person name="Stuckert A."/>
        </authorList>
    </citation>
    <scope>NUCLEOTIDE SEQUENCE</scope>
</reference>
<organism evidence="1 2">
    <name type="scientific">Ranitomeya imitator</name>
    <name type="common">mimic poison frog</name>
    <dbReference type="NCBI Taxonomy" id="111125"/>
    <lineage>
        <taxon>Eukaryota</taxon>
        <taxon>Metazoa</taxon>
        <taxon>Chordata</taxon>
        <taxon>Craniata</taxon>
        <taxon>Vertebrata</taxon>
        <taxon>Euteleostomi</taxon>
        <taxon>Amphibia</taxon>
        <taxon>Batrachia</taxon>
        <taxon>Anura</taxon>
        <taxon>Neobatrachia</taxon>
        <taxon>Hyloidea</taxon>
        <taxon>Dendrobatidae</taxon>
        <taxon>Dendrobatinae</taxon>
        <taxon>Ranitomeya</taxon>
    </lineage>
</organism>
<dbReference type="InterPro" id="IPR026136">
    <property type="entry name" value="RIPOR3"/>
</dbReference>
<dbReference type="Proteomes" id="UP001176940">
    <property type="component" value="Unassembled WGS sequence"/>
</dbReference>
<comment type="caution">
    <text evidence="1">The sequence shown here is derived from an EMBL/GenBank/DDBJ whole genome shotgun (WGS) entry which is preliminary data.</text>
</comment>
<dbReference type="EMBL" id="CAUEEQ010025883">
    <property type="protein sequence ID" value="CAJ0946790.1"/>
    <property type="molecule type" value="Genomic_DNA"/>
</dbReference>